<dbReference type="Pfam" id="PF10067">
    <property type="entry name" value="DUF2306"/>
    <property type="match status" value="1"/>
</dbReference>
<keyword evidence="1" id="KW-1133">Transmembrane helix</keyword>
<feature type="transmembrane region" description="Helical" evidence="1">
    <location>
        <begin position="226"/>
        <end position="249"/>
    </location>
</feature>
<feature type="transmembrane region" description="Helical" evidence="1">
    <location>
        <begin position="395"/>
        <end position="419"/>
    </location>
</feature>
<dbReference type="InterPro" id="IPR018750">
    <property type="entry name" value="DUF2306_membrane"/>
</dbReference>
<dbReference type="EMBL" id="CP000010">
    <property type="protein sequence ID" value="AAU50281.1"/>
    <property type="molecule type" value="Genomic_DNA"/>
</dbReference>
<organism evidence="2 3">
    <name type="scientific">Burkholderia mallei (strain ATCC 23344)</name>
    <dbReference type="NCBI Taxonomy" id="243160"/>
    <lineage>
        <taxon>Bacteria</taxon>
        <taxon>Pseudomonadati</taxon>
        <taxon>Pseudomonadota</taxon>
        <taxon>Betaproteobacteria</taxon>
        <taxon>Burkholderiales</taxon>
        <taxon>Burkholderiaceae</taxon>
        <taxon>Burkholderia</taxon>
        <taxon>pseudomallei group</taxon>
    </lineage>
</organism>
<keyword evidence="3" id="KW-1185">Reference proteome</keyword>
<feature type="transmembrane region" description="Helical" evidence="1">
    <location>
        <begin position="431"/>
        <end position="452"/>
    </location>
</feature>
<feature type="transmembrane region" description="Helical" evidence="1">
    <location>
        <begin position="127"/>
        <end position="149"/>
    </location>
</feature>
<dbReference type="eggNOG" id="ENOG5032UVN">
    <property type="taxonomic scope" value="Bacteria"/>
</dbReference>
<feature type="transmembrane region" description="Helical" evidence="1">
    <location>
        <begin position="30"/>
        <end position="51"/>
    </location>
</feature>
<feature type="transmembrane region" description="Helical" evidence="1">
    <location>
        <begin position="189"/>
        <end position="214"/>
    </location>
</feature>
<name>A0A0H2WKZ0_BURMA</name>
<protein>
    <submittedName>
        <fullName evidence="2">Membrane protein, putative</fullName>
    </submittedName>
</protein>
<feature type="transmembrane region" description="Helical" evidence="1">
    <location>
        <begin position="261"/>
        <end position="283"/>
    </location>
</feature>
<reference evidence="2 3" key="1">
    <citation type="journal article" date="2004" name="Proc. Natl. Acad. Sci. U.S.A.">
        <title>Structural flexibility in the Burkholderia mallei genome.</title>
        <authorList>
            <person name="Nierman W.C."/>
            <person name="DeShazer D."/>
            <person name="Kim H.S."/>
            <person name="Tettelin H."/>
            <person name="Nelson K.E."/>
            <person name="Feldblyum T."/>
            <person name="Ulrich R.L."/>
            <person name="Ronning C.M."/>
            <person name="Brinkac L.M."/>
            <person name="Daugherty S.C."/>
            <person name="Davidsen T.D."/>
            <person name="Deboy R.T."/>
            <person name="Dimitrov G."/>
            <person name="Dodson R.J."/>
            <person name="Durkin A.S."/>
            <person name="Gwinn M.L."/>
            <person name="Haft D.H."/>
            <person name="Khouri H."/>
            <person name="Kolonay J.F."/>
            <person name="Madupu R."/>
            <person name="Mohammoud Y."/>
            <person name="Nelson W.C."/>
            <person name="Radune D."/>
            <person name="Romero C.M."/>
            <person name="Sarria S."/>
            <person name="Selengut J."/>
            <person name="Shamblin C."/>
            <person name="Sullivan S.A."/>
            <person name="White O."/>
            <person name="Yu Y."/>
            <person name="Zafar N."/>
            <person name="Zhou L."/>
            <person name="Fraser C.M."/>
        </authorList>
    </citation>
    <scope>NUCLEOTIDE SEQUENCE [LARGE SCALE GENOMIC DNA]</scope>
    <source>
        <strain evidence="2 3">ATCC 23344</strain>
    </source>
</reference>
<evidence type="ECO:0000256" key="1">
    <source>
        <dbReference type="SAM" id="Phobius"/>
    </source>
</evidence>
<dbReference type="AlphaFoldDB" id="A0A0H2WKZ0"/>
<accession>A0A0H2WKZ0</accession>
<feature type="transmembrane region" description="Helical" evidence="1">
    <location>
        <begin position="363"/>
        <end position="383"/>
    </location>
</feature>
<feature type="transmembrane region" description="Helical" evidence="1">
    <location>
        <begin position="500"/>
        <end position="520"/>
    </location>
</feature>
<evidence type="ECO:0000313" key="3">
    <source>
        <dbReference type="Proteomes" id="UP000006693"/>
    </source>
</evidence>
<keyword evidence="1" id="KW-0472">Membrane</keyword>
<dbReference type="Proteomes" id="UP000006693">
    <property type="component" value="Chromosome 1"/>
</dbReference>
<gene>
    <name evidence="2" type="ordered locus">BMA2204</name>
</gene>
<sequence length="528" mass="56940">MGGENVAQVESPRQATAGSAEQAAGKLGGLLSLAFLLGLMTVMAAFGWIALREGTHRFLLPFVNGNATRQIADAIASVRAHPSLEGIRQVSEEIWMMSLPTSVTRFSHSRLMEQGIYYTTMPRVNQVLIAIHVLFSAFCVTFGSLQFWPSFRKRFMRAHRLIGAVYVATVPISTVSALAYLALTPPHHLYAHLIGWIALWIFGVLTLIAIAMAVRALKARRIFEHQAWMALSFGCLLVAPLLRIDWVLLAPLFPHIDQETLNLVTMGVMLPQAQLITYALIAVNRQYARPMKQRTPAPLASRAGAWFLRSQPGLLASTAVWGAVNVWAYGLGHGTAGLDAAARMLPADLLTREQEALHAYPGIAWLMALSLTAAFPAAVLSLGARLRAASASVAARLDATAACLGLAAGAASVFLGWHIGIAPDNHLFSGGTMYTVNGLVIAGFSLMLAATARRRQHAIAKESLVFLLCMLPFPALYFATLEAVGRIRLPAAYLAAGQGFVIPVGFSSSLLFLAAFHVIFGQATREHN</sequence>
<evidence type="ECO:0000313" key="2">
    <source>
        <dbReference type="EMBL" id="AAU50281.1"/>
    </source>
</evidence>
<dbReference type="KEGG" id="bma:BMA2204"/>
<feature type="transmembrane region" description="Helical" evidence="1">
    <location>
        <begin position="464"/>
        <end position="480"/>
    </location>
</feature>
<feature type="transmembrane region" description="Helical" evidence="1">
    <location>
        <begin position="161"/>
        <end position="183"/>
    </location>
</feature>
<feature type="transmembrane region" description="Helical" evidence="1">
    <location>
        <begin position="304"/>
        <end position="324"/>
    </location>
</feature>
<dbReference type="HOGENOM" id="CLU_039485_0_0_4"/>
<keyword evidence="1" id="KW-0812">Transmembrane</keyword>
<proteinExistence type="predicted"/>
<dbReference type="PATRIC" id="fig|243160.12.peg.2270"/>